<protein>
    <submittedName>
        <fullName evidence="2">Uncharacterized protein</fullName>
    </submittedName>
</protein>
<dbReference type="EMBL" id="LGRX02007511">
    <property type="protein sequence ID" value="KAK3274854.1"/>
    <property type="molecule type" value="Genomic_DNA"/>
</dbReference>
<evidence type="ECO:0000313" key="3">
    <source>
        <dbReference type="Proteomes" id="UP001190700"/>
    </source>
</evidence>
<dbReference type="AlphaFoldDB" id="A0AAE0GB56"/>
<reference evidence="2 3" key="1">
    <citation type="journal article" date="2015" name="Genome Biol. Evol.">
        <title>Comparative Genomics of a Bacterivorous Green Alga Reveals Evolutionary Causalities and Consequences of Phago-Mixotrophic Mode of Nutrition.</title>
        <authorList>
            <person name="Burns J.A."/>
            <person name="Paasch A."/>
            <person name="Narechania A."/>
            <person name="Kim E."/>
        </authorList>
    </citation>
    <scope>NUCLEOTIDE SEQUENCE [LARGE SCALE GENOMIC DNA]</scope>
    <source>
        <strain evidence="2 3">PLY_AMNH</strain>
    </source>
</reference>
<comment type="caution">
    <text evidence="2">The sequence shown here is derived from an EMBL/GenBank/DDBJ whole genome shotgun (WGS) entry which is preliminary data.</text>
</comment>
<organism evidence="2 3">
    <name type="scientific">Cymbomonas tetramitiformis</name>
    <dbReference type="NCBI Taxonomy" id="36881"/>
    <lineage>
        <taxon>Eukaryota</taxon>
        <taxon>Viridiplantae</taxon>
        <taxon>Chlorophyta</taxon>
        <taxon>Pyramimonadophyceae</taxon>
        <taxon>Pyramimonadales</taxon>
        <taxon>Pyramimonadaceae</taxon>
        <taxon>Cymbomonas</taxon>
    </lineage>
</organism>
<feature type="region of interest" description="Disordered" evidence="1">
    <location>
        <begin position="100"/>
        <end position="126"/>
    </location>
</feature>
<feature type="region of interest" description="Disordered" evidence="1">
    <location>
        <begin position="1"/>
        <end position="39"/>
    </location>
</feature>
<gene>
    <name evidence="2" type="ORF">CYMTET_16993</name>
</gene>
<evidence type="ECO:0000256" key="1">
    <source>
        <dbReference type="SAM" id="MobiDB-lite"/>
    </source>
</evidence>
<proteinExistence type="predicted"/>
<keyword evidence="3" id="KW-1185">Reference proteome</keyword>
<name>A0AAE0GB56_9CHLO</name>
<dbReference type="Proteomes" id="UP001190700">
    <property type="component" value="Unassembled WGS sequence"/>
</dbReference>
<sequence>MGNKRGRGKQPYQANVVSEGKGAIKRTHQTPFDPAGSDDVEYKLTRSAASLCDSSSMEEQDMLKPVLLLDEESSEDELVDSSKFRGWYNVPDVAVAKKRLQNKKKAERDAKRRRKQCHHWMLDSQW</sequence>
<accession>A0AAE0GB56</accession>
<evidence type="ECO:0000313" key="2">
    <source>
        <dbReference type="EMBL" id="KAK3274854.1"/>
    </source>
</evidence>